<sequence length="276" mass="30707">MKEKWMVRIAVFLFFVCSFFGGKVSADTASVYDEAGLLTEAEKLELEERAAGYEESYRMNFVVMTVADTGGREEDEYADWFYEQHGYTDNGQKGGAIFYIDMDNRAVGMETNGEMILFMTDRRIEDAIDAAFGYVEREEYGKALLALMDTTAQYIEEGIESGQVTYNEDTGEYRRYRTITGIEGLLALLIAVAAGIIPCVAVAGRYRMKWGSQTYNFRENGELDITLSEESFLGQHVTRRHIPKDPGDGGHGGGGHVSTTHQSSGGHEFGGGSRNF</sequence>
<comment type="caution">
    <text evidence="4">The sequence shown here is derived from an EMBL/GenBank/DDBJ whole genome shotgun (WGS) entry which is preliminary data.</text>
</comment>
<keyword evidence="2" id="KW-0472">Membrane</keyword>
<reference evidence="4" key="1">
    <citation type="submission" date="2020-10" db="EMBL/GenBank/DDBJ databases">
        <authorList>
            <person name="Gilroy R."/>
        </authorList>
    </citation>
    <scope>NUCLEOTIDE SEQUENCE</scope>
    <source>
        <strain evidence="4">ChiSjej3B21-11622</strain>
    </source>
</reference>
<evidence type="ECO:0000259" key="3">
    <source>
        <dbReference type="Pfam" id="PF04536"/>
    </source>
</evidence>
<evidence type="ECO:0000256" key="1">
    <source>
        <dbReference type="SAM" id="MobiDB-lite"/>
    </source>
</evidence>
<accession>A0A9D1D1X9</accession>
<protein>
    <submittedName>
        <fullName evidence="4">TPM domain-containing protein</fullName>
    </submittedName>
</protein>
<dbReference type="AlphaFoldDB" id="A0A9D1D1X9"/>
<feature type="compositionally biased region" description="Gly residues" evidence="1">
    <location>
        <begin position="267"/>
        <end position="276"/>
    </location>
</feature>
<dbReference type="PANTHER" id="PTHR30373">
    <property type="entry name" value="UPF0603 PROTEIN YGCG"/>
    <property type="match status" value="1"/>
</dbReference>
<organism evidence="4 5">
    <name type="scientific">Candidatus Limivivens merdigallinarum</name>
    <dbReference type="NCBI Taxonomy" id="2840859"/>
    <lineage>
        <taxon>Bacteria</taxon>
        <taxon>Bacillati</taxon>
        <taxon>Bacillota</taxon>
        <taxon>Clostridia</taxon>
        <taxon>Lachnospirales</taxon>
        <taxon>Lachnospiraceae</taxon>
        <taxon>Lachnospiraceae incertae sedis</taxon>
        <taxon>Candidatus Limivivens</taxon>
    </lineage>
</organism>
<feature type="compositionally biased region" description="Low complexity" evidence="1">
    <location>
        <begin position="257"/>
        <end position="266"/>
    </location>
</feature>
<dbReference type="EMBL" id="DVFT01000225">
    <property type="protein sequence ID" value="HIQ97926.1"/>
    <property type="molecule type" value="Genomic_DNA"/>
</dbReference>
<dbReference type="Pfam" id="PF04536">
    <property type="entry name" value="TPM_phosphatase"/>
    <property type="match status" value="1"/>
</dbReference>
<feature type="region of interest" description="Disordered" evidence="1">
    <location>
        <begin position="239"/>
        <end position="276"/>
    </location>
</feature>
<evidence type="ECO:0000313" key="4">
    <source>
        <dbReference type="EMBL" id="HIQ97926.1"/>
    </source>
</evidence>
<gene>
    <name evidence="4" type="ORF">IAB26_15355</name>
</gene>
<evidence type="ECO:0000256" key="2">
    <source>
        <dbReference type="SAM" id="Phobius"/>
    </source>
</evidence>
<feature type="transmembrane region" description="Helical" evidence="2">
    <location>
        <begin position="184"/>
        <end position="203"/>
    </location>
</feature>
<reference evidence="4" key="2">
    <citation type="journal article" date="2021" name="PeerJ">
        <title>Extensive microbial diversity within the chicken gut microbiome revealed by metagenomics and culture.</title>
        <authorList>
            <person name="Gilroy R."/>
            <person name="Ravi A."/>
            <person name="Getino M."/>
            <person name="Pursley I."/>
            <person name="Horton D.L."/>
            <person name="Alikhan N.F."/>
            <person name="Baker D."/>
            <person name="Gharbi K."/>
            <person name="Hall N."/>
            <person name="Watson M."/>
            <person name="Adriaenssens E.M."/>
            <person name="Foster-Nyarko E."/>
            <person name="Jarju S."/>
            <person name="Secka A."/>
            <person name="Antonio M."/>
            <person name="Oren A."/>
            <person name="Chaudhuri R.R."/>
            <person name="La Ragione R."/>
            <person name="Hildebrand F."/>
            <person name="Pallen M.J."/>
        </authorList>
    </citation>
    <scope>NUCLEOTIDE SEQUENCE</scope>
    <source>
        <strain evidence="4">ChiSjej3B21-11622</strain>
    </source>
</reference>
<feature type="domain" description="TPM" evidence="3">
    <location>
        <begin position="31"/>
        <end position="153"/>
    </location>
</feature>
<dbReference type="Proteomes" id="UP000886886">
    <property type="component" value="Unassembled WGS sequence"/>
</dbReference>
<proteinExistence type="predicted"/>
<name>A0A9D1D1X9_9FIRM</name>
<keyword evidence="2" id="KW-0812">Transmembrane</keyword>
<dbReference type="InterPro" id="IPR007621">
    <property type="entry name" value="TPM_dom"/>
</dbReference>
<evidence type="ECO:0000313" key="5">
    <source>
        <dbReference type="Proteomes" id="UP000886886"/>
    </source>
</evidence>
<keyword evidence="2" id="KW-1133">Transmembrane helix</keyword>
<dbReference type="Gene3D" id="3.10.310.50">
    <property type="match status" value="1"/>
</dbReference>
<dbReference type="PANTHER" id="PTHR30373:SF2">
    <property type="entry name" value="UPF0603 PROTEIN YGCG"/>
    <property type="match status" value="1"/>
</dbReference>